<dbReference type="KEGG" id="sste:SAMEA4384403_1986"/>
<protein>
    <submittedName>
        <fullName evidence="3">Putative zinc ribbon domain</fullName>
    </submittedName>
</protein>
<dbReference type="InterPro" id="IPR025868">
    <property type="entry name" value="Zn_ribbon_dom_put"/>
</dbReference>
<dbReference type="OrthoDB" id="9801008at2"/>
<sequence>MSKVKQCQSCGIPLDKKTPNGTEKDGSLSEKYCIHCYQNGEWTMDLGFDDMYDYNLKRFKASDMNRVSKFFLKKMYTKKFMSKLDRWRA</sequence>
<evidence type="ECO:0000313" key="3">
    <source>
        <dbReference type="EMBL" id="SNV75175.1"/>
    </source>
</evidence>
<proteinExistence type="predicted"/>
<dbReference type="RefSeq" id="WP_095089101.1">
    <property type="nucleotide sequence ID" value="NZ_BMDM01000001.1"/>
</dbReference>
<feature type="region of interest" description="Disordered" evidence="1">
    <location>
        <begin position="1"/>
        <end position="27"/>
    </location>
</feature>
<name>A0A239ZVS2_9STAP</name>
<dbReference type="Pfam" id="PF12674">
    <property type="entry name" value="Zn_ribbon_2"/>
    <property type="match status" value="1"/>
</dbReference>
<dbReference type="AlphaFoldDB" id="A0A239ZVS2"/>
<evidence type="ECO:0000313" key="4">
    <source>
        <dbReference type="Proteomes" id="UP000242084"/>
    </source>
</evidence>
<feature type="domain" description="Putative zinc ribbon" evidence="2">
    <location>
        <begin position="7"/>
        <end position="88"/>
    </location>
</feature>
<keyword evidence="4" id="KW-1185">Reference proteome</keyword>
<evidence type="ECO:0000256" key="1">
    <source>
        <dbReference type="SAM" id="MobiDB-lite"/>
    </source>
</evidence>
<reference evidence="3 4" key="1">
    <citation type="submission" date="2017-06" db="EMBL/GenBank/DDBJ databases">
        <authorList>
            <consortium name="Pathogen Informatics"/>
        </authorList>
    </citation>
    <scope>NUCLEOTIDE SEQUENCE [LARGE SCALE GENOMIC DNA]</scope>
    <source>
        <strain evidence="3 4">NCTC13839</strain>
    </source>
</reference>
<gene>
    <name evidence="3" type="ORF">SAMEA4384403_01986</name>
</gene>
<accession>A0A239ZVS2</accession>
<evidence type="ECO:0000259" key="2">
    <source>
        <dbReference type="Pfam" id="PF12674"/>
    </source>
</evidence>
<feature type="compositionally biased region" description="Basic and acidic residues" evidence="1">
    <location>
        <begin position="14"/>
        <end position="27"/>
    </location>
</feature>
<dbReference type="EMBL" id="LT906462">
    <property type="protein sequence ID" value="SNV75175.1"/>
    <property type="molecule type" value="Genomic_DNA"/>
</dbReference>
<organism evidence="3 4">
    <name type="scientific">Mammaliicoccus stepanovicii</name>
    <dbReference type="NCBI Taxonomy" id="643214"/>
    <lineage>
        <taxon>Bacteria</taxon>
        <taxon>Bacillati</taxon>
        <taxon>Bacillota</taxon>
        <taxon>Bacilli</taxon>
        <taxon>Bacillales</taxon>
        <taxon>Staphylococcaceae</taxon>
        <taxon>Mammaliicoccus</taxon>
    </lineage>
</organism>
<dbReference type="Proteomes" id="UP000242084">
    <property type="component" value="Chromosome 1"/>
</dbReference>